<dbReference type="EMBL" id="CAJOBF010004307">
    <property type="protein sequence ID" value="CAF4132508.1"/>
    <property type="molecule type" value="Genomic_DNA"/>
</dbReference>
<dbReference type="AlphaFoldDB" id="A0A819KFK7"/>
<dbReference type="PANTHER" id="PTHR19964:SF92">
    <property type="entry name" value="PATJ HOMOLOG"/>
    <property type="match status" value="1"/>
</dbReference>
<protein>
    <recommendedName>
        <fullName evidence="1">PDZ domain-containing protein</fullName>
    </recommendedName>
</protein>
<dbReference type="PANTHER" id="PTHR19964">
    <property type="entry name" value="MULTIPLE PDZ DOMAIN PROTEIN"/>
    <property type="match status" value="1"/>
</dbReference>
<sequence length="351" mass="39842">MESSHQTEGKFQYQHQSNTNERINDIYKPDNDTLGLALEGTIDTENGKETDTRHYRRPILPDGVIGKEGTLKPGDELLEINTQVLYGKNHMYAIEILKFLKHEIKLVCARRKIQQLIEINGKTNRKSSCSTSFDKSTGIAHKAKSMVTLHSTDTTLSRTTRTRSLEAFSNLALWSNSTFNIELKKVDHDLGFSVHDYQDPYNPSSSPVIVVRQLVPGDVAQLDGRIPPGDSLTTVNDITLENMNADYSINILKSIPNRPDKLTVSKSSQYPKVINDKDNDDKVIAHSFQDVNNNNNQRLSRIGKTKTTAQIKNNHKNANSQLLIQMDELRQQLLQCVISLDYYMDEIKKNW</sequence>
<dbReference type="Proteomes" id="UP000663866">
    <property type="component" value="Unassembled WGS sequence"/>
</dbReference>
<comment type="caution">
    <text evidence="2">The sequence shown here is derived from an EMBL/GenBank/DDBJ whole genome shotgun (WGS) entry which is preliminary data.</text>
</comment>
<accession>A0A819KFK7</accession>
<dbReference type="SUPFAM" id="SSF50156">
    <property type="entry name" value="PDZ domain-like"/>
    <property type="match status" value="2"/>
</dbReference>
<keyword evidence="4" id="KW-1185">Reference proteome</keyword>
<gene>
    <name evidence="2" type="ORF">OVN521_LOCUS11882</name>
    <name evidence="3" type="ORF">UXM345_LOCUS24075</name>
</gene>
<feature type="domain" description="PDZ" evidence="1">
    <location>
        <begin position="180"/>
        <end position="254"/>
    </location>
</feature>
<evidence type="ECO:0000313" key="4">
    <source>
        <dbReference type="Proteomes" id="UP000663866"/>
    </source>
</evidence>
<dbReference type="PROSITE" id="PS50106">
    <property type="entry name" value="PDZ"/>
    <property type="match status" value="2"/>
</dbReference>
<evidence type="ECO:0000313" key="2">
    <source>
        <dbReference type="EMBL" id="CAF3944717.1"/>
    </source>
</evidence>
<proteinExistence type="predicted"/>
<evidence type="ECO:0000259" key="1">
    <source>
        <dbReference type="PROSITE" id="PS50106"/>
    </source>
</evidence>
<evidence type="ECO:0000313" key="3">
    <source>
        <dbReference type="EMBL" id="CAF4132508.1"/>
    </source>
</evidence>
<dbReference type="EMBL" id="CAJOBG010001616">
    <property type="protein sequence ID" value="CAF3944717.1"/>
    <property type="molecule type" value="Genomic_DNA"/>
</dbReference>
<dbReference type="InterPro" id="IPR036034">
    <property type="entry name" value="PDZ_sf"/>
</dbReference>
<dbReference type="SMART" id="SM00228">
    <property type="entry name" value="PDZ"/>
    <property type="match status" value="2"/>
</dbReference>
<feature type="domain" description="PDZ" evidence="1">
    <location>
        <begin position="23"/>
        <end position="112"/>
    </location>
</feature>
<dbReference type="Pfam" id="PF00595">
    <property type="entry name" value="PDZ"/>
    <property type="match status" value="1"/>
</dbReference>
<dbReference type="Gene3D" id="2.30.42.10">
    <property type="match status" value="2"/>
</dbReference>
<reference evidence="2" key="1">
    <citation type="submission" date="2021-02" db="EMBL/GenBank/DDBJ databases">
        <authorList>
            <person name="Nowell W R."/>
        </authorList>
    </citation>
    <scope>NUCLEOTIDE SEQUENCE</scope>
</reference>
<dbReference type="Proteomes" id="UP000663842">
    <property type="component" value="Unassembled WGS sequence"/>
</dbReference>
<name>A0A819KFK7_9BILA</name>
<organism evidence="2 4">
    <name type="scientific">Rotaria magnacalcarata</name>
    <dbReference type="NCBI Taxonomy" id="392030"/>
    <lineage>
        <taxon>Eukaryota</taxon>
        <taxon>Metazoa</taxon>
        <taxon>Spiralia</taxon>
        <taxon>Gnathifera</taxon>
        <taxon>Rotifera</taxon>
        <taxon>Eurotatoria</taxon>
        <taxon>Bdelloidea</taxon>
        <taxon>Philodinida</taxon>
        <taxon>Philodinidae</taxon>
        <taxon>Rotaria</taxon>
    </lineage>
</organism>
<dbReference type="InterPro" id="IPR001478">
    <property type="entry name" value="PDZ"/>
</dbReference>
<dbReference type="InterPro" id="IPR051342">
    <property type="entry name" value="PDZ_scaffold"/>
</dbReference>